<keyword evidence="2" id="KW-1185">Reference proteome</keyword>
<sequence length="87" mass="10005">MPGADLRSEIEAYMNQSDDDAARGLEERRRNRNRANVCLVFESKITTRLGLSFLFDDRVQEIILHQPLLSSELPKQEPDRVYGLQAT</sequence>
<reference evidence="1 2" key="1">
    <citation type="submission" date="2024-09" db="EMBL/GenBank/DDBJ databases">
        <title>Rethinking Asexuality: The Enigmatic Case of Functional Sexual Genes in Lepraria (Stereocaulaceae).</title>
        <authorList>
            <person name="Doellman M."/>
            <person name="Sun Y."/>
            <person name="Barcenas-Pena A."/>
            <person name="Lumbsch H.T."/>
            <person name="Grewe F."/>
        </authorList>
    </citation>
    <scope>NUCLEOTIDE SEQUENCE [LARGE SCALE GENOMIC DNA]</scope>
    <source>
        <strain evidence="1 2">Mercado 3170</strain>
    </source>
</reference>
<organism evidence="1 2">
    <name type="scientific">Stereocaulon virgatum</name>
    <dbReference type="NCBI Taxonomy" id="373712"/>
    <lineage>
        <taxon>Eukaryota</taxon>
        <taxon>Fungi</taxon>
        <taxon>Dikarya</taxon>
        <taxon>Ascomycota</taxon>
        <taxon>Pezizomycotina</taxon>
        <taxon>Lecanoromycetes</taxon>
        <taxon>OSLEUM clade</taxon>
        <taxon>Lecanoromycetidae</taxon>
        <taxon>Lecanorales</taxon>
        <taxon>Lecanorineae</taxon>
        <taxon>Stereocaulaceae</taxon>
        <taxon>Stereocaulon</taxon>
    </lineage>
</organism>
<evidence type="ECO:0000313" key="2">
    <source>
        <dbReference type="Proteomes" id="UP001590950"/>
    </source>
</evidence>
<evidence type="ECO:0000313" key="1">
    <source>
        <dbReference type="EMBL" id="KAL2042352.1"/>
    </source>
</evidence>
<comment type="caution">
    <text evidence="1">The sequence shown here is derived from an EMBL/GenBank/DDBJ whole genome shotgun (WGS) entry which is preliminary data.</text>
</comment>
<protein>
    <submittedName>
        <fullName evidence="1">Uncharacterized protein</fullName>
    </submittedName>
</protein>
<name>A0ABR4A8Z1_9LECA</name>
<gene>
    <name evidence="1" type="ORF">N7G274_004841</name>
</gene>
<dbReference type="Proteomes" id="UP001590950">
    <property type="component" value="Unassembled WGS sequence"/>
</dbReference>
<dbReference type="EMBL" id="JBEFKJ010000014">
    <property type="protein sequence ID" value="KAL2042352.1"/>
    <property type="molecule type" value="Genomic_DNA"/>
</dbReference>
<accession>A0ABR4A8Z1</accession>
<proteinExistence type="predicted"/>